<dbReference type="EMBL" id="BAAAGF010000002">
    <property type="protein sequence ID" value="GAA0743074.1"/>
    <property type="molecule type" value="Genomic_DNA"/>
</dbReference>
<accession>A0ABN1JNZ2</accession>
<name>A0ABN1JNZ2_9FLAO</name>
<dbReference type="PANTHER" id="PTHR30606:SF10">
    <property type="entry name" value="PHOSPHATIDYLINOSITOL MANNOSIDE ACYLTRANSFERASE"/>
    <property type="match status" value="1"/>
</dbReference>
<keyword evidence="3" id="KW-0997">Cell inner membrane</keyword>
<reference evidence="7 8" key="1">
    <citation type="journal article" date="2019" name="Int. J. Syst. Evol. Microbiol.">
        <title>The Global Catalogue of Microorganisms (GCM) 10K type strain sequencing project: providing services to taxonomists for standard genome sequencing and annotation.</title>
        <authorList>
            <consortium name="The Broad Institute Genomics Platform"/>
            <consortium name="The Broad Institute Genome Sequencing Center for Infectious Disease"/>
            <person name="Wu L."/>
            <person name="Ma J."/>
        </authorList>
    </citation>
    <scope>NUCLEOTIDE SEQUENCE [LARGE SCALE GENOMIC DNA]</scope>
    <source>
        <strain evidence="7 8">JCM 15976</strain>
    </source>
</reference>
<organism evidence="7 8">
    <name type="scientific">Gaetbulibacter jejuensis</name>
    <dbReference type="NCBI Taxonomy" id="584607"/>
    <lineage>
        <taxon>Bacteria</taxon>
        <taxon>Pseudomonadati</taxon>
        <taxon>Bacteroidota</taxon>
        <taxon>Flavobacteriia</taxon>
        <taxon>Flavobacteriales</taxon>
        <taxon>Flavobacteriaceae</taxon>
        <taxon>Gaetbulibacter</taxon>
    </lineage>
</organism>
<evidence type="ECO:0000313" key="7">
    <source>
        <dbReference type="EMBL" id="GAA0743074.1"/>
    </source>
</evidence>
<evidence type="ECO:0000256" key="5">
    <source>
        <dbReference type="ARBA" id="ARBA00023136"/>
    </source>
</evidence>
<keyword evidence="5" id="KW-0472">Membrane</keyword>
<dbReference type="InterPro" id="IPR004960">
    <property type="entry name" value="LipA_acyltrans"/>
</dbReference>
<dbReference type="Proteomes" id="UP001500736">
    <property type="component" value="Unassembled WGS sequence"/>
</dbReference>
<dbReference type="Pfam" id="PF03279">
    <property type="entry name" value="Lip_A_acyltrans"/>
    <property type="match status" value="1"/>
</dbReference>
<dbReference type="CDD" id="cd07984">
    <property type="entry name" value="LPLAT_LABLAT-like"/>
    <property type="match status" value="1"/>
</dbReference>
<evidence type="ECO:0000256" key="1">
    <source>
        <dbReference type="ARBA" id="ARBA00004533"/>
    </source>
</evidence>
<protein>
    <submittedName>
        <fullName evidence="7">Lipid A biosynthesis protein</fullName>
    </submittedName>
</protein>
<gene>
    <name evidence="7" type="ORF">GCM10009431_15850</name>
</gene>
<keyword evidence="4" id="KW-0808">Transferase</keyword>
<keyword evidence="2" id="KW-1003">Cell membrane</keyword>
<evidence type="ECO:0000256" key="3">
    <source>
        <dbReference type="ARBA" id="ARBA00022519"/>
    </source>
</evidence>
<comment type="caution">
    <text evidence="7">The sequence shown here is derived from an EMBL/GenBank/DDBJ whole genome shotgun (WGS) entry which is preliminary data.</text>
</comment>
<evidence type="ECO:0000313" key="8">
    <source>
        <dbReference type="Proteomes" id="UP001500736"/>
    </source>
</evidence>
<proteinExistence type="predicted"/>
<dbReference type="PIRSF" id="PIRSF026649">
    <property type="entry name" value="MsbB"/>
    <property type="match status" value="1"/>
</dbReference>
<dbReference type="PANTHER" id="PTHR30606">
    <property type="entry name" value="LIPID A BIOSYNTHESIS LAUROYL ACYLTRANSFERASE"/>
    <property type="match status" value="1"/>
</dbReference>
<keyword evidence="6" id="KW-0012">Acyltransferase</keyword>
<evidence type="ECO:0000256" key="6">
    <source>
        <dbReference type="ARBA" id="ARBA00023315"/>
    </source>
</evidence>
<evidence type="ECO:0000256" key="2">
    <source>
        <dbReference type="ARBA" id="ARBA00022475"/>
    </source>
</evidence>
<sequence length="273" mass="32841">MYAFSDFVYLFVFRIFGYRKKTVKENLRLVFPDKSKEEINRITKVFYHHLCDMIVESIKSMTISEAEMKKRFTFTNIDVIKAIEEQNKSIILMCAHYGSWEWIFILQTYVKYRGNAVYKRLANKYFDRLVKRIRAKYNSYLITTKETVPTLIDLKRKGILTINGFVSDQSPKPSKAFHWNEFMGLKVPVYTGAEMLAKKLDMAVVFFKVKKLKRGYYETTFETITLNPKEYKDYEITDIFLKLVEQQIYEAPEYYLWTHKRWKHRDKVPEKFL</sequence>
<keyword evidence="8" id="KW-1185">Reference proteome</keyword>
<evidence type="ECO:0000256" key="4">
    <source>
        <dbReference type="ARBA" id="ARBA00022679"/>
    </source>
</evidence>
<comment type="subcellular location">
    <subcellularLocation>
        <location evidence="1">Cell inner membrane</location>
    </subcellularLocation>
</comment>